<evidence type="ECO:0000256" key="5">
    <source>
        <dbReference type="ARBA" id="ARBA00022792"/>
    </source>
</evidence>
<comment type="subcellular location">
    <subcellularLocation>
        <location evidence="1 9">Mitochondrion inner membrane</location>
        <topology evidence="1 9">Multi-pass membrane protein</topology>
    </subcellularLocation>
</comment>
<evidence type="ECO:0000313" key="10">
    <source>
        <dbReference type="EMBL" id="CAG7838351.1"/>
    </source>
</evidence>
<name>A0A8J2Q7I9_9HEXA</name>
<dbReference type="AlphaFoldDB" id="A0A8J2Q7I9"/>
<dbReference type="Pfam" id="PF03650">
    <property type="entry name" value="MPC"/>
    <property type="match status" value="1"/>
</dbReference>
<keyword evidence="11" id="KW-1185">Reference proteome</keyword>
<evidence type="ECO:0000256" key="7">
    <source>
        <dbReference type="ARBA" id="ARBA00023128"/>
    </source>
</evidence>
<accession>A0A8J2Q7I9</accession>
<keyword evidence="3 9" id="KW-0813">Transport</keyword>
<reference evidence="10" key="1">
    <citation type="submission" date="2021-06" db="EMBL/GenBank/DDBJ databases">
        <authorList>
            <person name="Hodson N. C."/>
            <person name="Mongue J. A."/>
            <person name="Jaron S. K."/>
        </authorList>
    </citation>
    <scope>NUCLEOTIDE SEQUENCE</scope>
</reference>
<comment type="caution">
    <text evidence="10">The sequence shown here is derived from an EMBL/GenBank/DDBJ whole genome shotgun (WGS) entry which is preliminary data.</text>
</comment>
<dbReference type="OrthoDB" id="869189at2759"/>
<keyword evidence="8" id="KW-0472">Membrane</keyword>
<dbReference type="GO" id="GO:0005743">
    <property type="term" value="C:mitochondrial inner membrane"/>
    <property type="evidence" value="ECO:0007669"/>
    <property type="project" value="UniProtKB-SubCell"/>
</dbReference>
<keyword evidence="5 9" id="KW-0999">Mitochondrion inner membrane</keyword>
<evidence type="ECO:0000256" key="6">
    <source>
        <dbReference type="ARBA" id="ARBA00022989"/>
    </source>
</evidence>
<protein>
    <recommendedName>
        <fullName evidence="9">Mitochondrial pyruvate carrier</fullName>
    </recommendedName>
</protein>
<evidence type="ECO:0000256" key="4">
    <source>
        <dbReference type="ARBA" id="ARBA00022692"/>
    </source>
</evidence>
<dbReference type="GO" id="GO:0006850">
    <property type="term" value="P:pyruvate import into mitochondria"/>
    <property type="evidence" value="ECO:0007669"/>
    <property type="project" value="InterPro"/>
</dbReference>
<gene>
    <name evidence="10" type="ORF">AFUS01_LOCUS47330</name>
</gene>
<keyword evidence="4" id="KW-0812">Transmembrane</keyword>
<evidence type="ECO:0000313" key="11">
    <source>
        <dbReference type="Proteomes" id="UP000708208"/>
    </source>
</evidence>
<comment type="similarity">
    <text evidence="2 9">Belongs to the mitochondrial pyruvate carrier (MPC) (TC 2.A.105) family.</text>
</comment>
<evidence type="ECO:0000256" key="9">
    <source>
        <dbReference type="RuleBase" id="RU363100"/>
    </source>
</evidence>
<comment type="function">
    <text evidence="9">Mediates the uptake of pyruvate into mitochondria.</text>
</comment>
<keyword evidence="7 9" id="KW-0496">Mitochondrion</keyword>
<dbReference type="EMBL" id="CAJVCH010571718">
    <property type="protein sequence ID" value="CAG7838351.1"/>
    <property type="molecule type" value="Genomic_DNA"/>
</dbReference>
<evidence type="ECO:0000256" key="3">
    <source>
        <dbReference type="ARBA" id="ARBA00022448"/>
    </source>
</evidence>
<sequence>MTSAVYLRSMKFFEKFVPAKMLPMWKHPAGPQTVFFWAPLFKWGLVIAGLGDLSRPAEKISLPQAGALAATGFIWSRYSLVIIPKNWSLCSVNFFVGLTAAYSCVRSIKYQMSIKDKEE</sequence>
<dbReference type="InterPro" id="IPR005336">
    <property type="entry name" value="MPC"/>
</dbReference>
<dbReference type="Proteomes" id="UP000708208">
    <property type="component" value="Unassembled WGS sequence"/>
</dbReference>
<dbReference type="PANTHER" id="PTHR14154">
    <property type="entry name" value="UPF0041 BRAIN PROTEIN 44-RELATED"/>
    <property type="match status" value="1"/>
</dbReference>
<organism evidence="10 11">
    <name type="scientific">Allacma fusca</name>
    <dbReference type="NCBI Taxonomy" id="39272"/>
    <lineage>
        <taxon>Eukaryota</taxon>
        <taxon>Metazoa</taxon>
        <taxon>Ecdysozoa</taxon>
        <taxon>Arthropoda</taxon>
        <taxon>Hexapoda</taxon>
        <taxon>Collembola</taxon>
        <taxon>Symphypleona</taxon>
        <taxon>Sminthuridae</taxon>
        <taxon>Allacma</taxon>
    </lineage>
</organism>
<keyword evidence="6" id="KW-1133">Transmembrane helix</keyword>
<evidence type="ECO:0000256" key="2">
    <source>
        <dbReference type="ARBA" id="ARBA00006416"/>
    </source>
</evidence>
<proteinExistence type="inferred from homology"/>
<evidence type="ECO:0000256" key="8">
    <source>
        <dbReference type="ARBA" id="ARBA00023136"/>
    </source>
</evidence>
<evidence type="ECO:0000256" key="1">
    <source>
        <dbReference type="ARBA" id="ARBA00004448"/>
    </source>
</evidence>